<name>A0A017RTZ4_9CLOT</name>
<comment type="caution">
    <text evidence="2">The sequence shown here is derived from an EMBL/GenBank/DDBJ whole genome shotgun (WGS) entry which is preliminary data.</text>
</comment>
<keyword evidence="3" id="KW-1185">Reference proteome</keyword>
<evidence type="ECO:0000313" key="2">
    <source>
        <dbReference type="EMBL" id="EYE88243.1"/>
    </source>
</evidence>
<dbReference type="Proteomes" id="UP000019681">
    <property type="component" value="Unassembled WGS sequence"/>
</dbReference>
<evidence type="ECO:0000313" key="3">
    <source>
        <dbReference type="Proteomes" id="UP000019681"/>
    </source>
</evidence>
<protein>
    <recommendedName>
        <fullName evidence="4">Copper amine oxidase-like N-terminal domain-containing protein</fullName>
    </recommendedName>
</protein>
<organism evidence="2 3">
    <name type="scientific">Fervidicella metallireducens AeB</name>
    <dbReference type="NCBI Taxonomy" id="1403537"/>
    <lineage>
        <taxon>Bacteria</taxon>
        <taxon>Bacillati</taxon>
        <taxon>Bacillota</taxon>
        <taxon>Clostridia</taxon>
        <taxon>Eubacteriales</taxon>
        <taxon>Clostridiaceae</taxon>
        <taxon>Fervidicella</taxon>
    </lineage>
</organism>
<feature type="signal peptide" evidence="1">
    <location>
        <begin position="1"/>
        <end position="23"/>
    </location>
</feature>
<proteinExistence type="predicted"/>
<dbReference type="AlphaFoldDB" id="A0A017RTZ4"/>
<dbReference type="RefSeq" id="WP_035380054.1">
    <property type="nucleotide sequence ID" value="NZ_AZQP01000025.1"/>
</dbReference>
<reference evidence="2 3" key="1">
    <citation type="journal article" date="2014" name="Genome Announc.">
        <title>Draft Genome Sequence of Fervidicella metallireducens Strain AeBT, an Iron-Reducing Thermoanaerobe from the Great Artesian Basin.</title>
        <authorList>
            <person name="Patel B.K."/>
        </authorList>
    </citation>
    <scope>NUCLEOTIDE SEQUENCE [LARGE SCALE GENOMIC DNA]</scope>
    <source>
        <strain evidence="2 3">AeB</strain>
    </source>
</reference>
<dbReference type="STRING" id="1403537.Q428_08955"/>
<dbReference type="OrthoDB" id="1953196at2"/>
<accession>A0A017RTZ4</accession>
<evidence type="ECO:0008006" key="4">
    <source>
        <dbReference type="Google" id="ProtNLM"/>
    </source>
</evidence>
<feature type="chain" id="PRO_5001495437" description="Copper amine oxidase-like N-terminal domain-containing protein" evidence="1">
    <location>
        <begin position="24"/>
        <end position="402"/>
    </location>
</feature>
<gene>
    <name evidence="2" type="ORF">Q428_08955</name>
</gene>
<sequence length="402" mass="43809">MKKLASLLLSVCFLVSLNGNALAATKTTTKKPVVKPVELKATGVLKNYNSKSVVINVAGKDITFQLTASTKVTQYGDSVLFSDVARKGLKVSFKYMSNNNALTAIEIPGFGSENQGDLKLKSVDINVALTDSTIPVSAPKVTPSFFSNSRSQVREAAGEEESDSYVYSMDPDSGIGSGLDIVDLGLIDVIPESIKITLDGKEIKVLTDAKAEFDNKVVGDEAKFFVNKDGIAQIKFEVKLYEDEKSYSIEDLEKRLQVSFKKKMYKITTYEITDFPFSEDVVCELNGKPVSLAKALNRSNYSNFTTNLDGEIIYVDAFYRALTCKVVSIKGNAITIAKLVNDADPESQVKWTDTLTLSTGLTVQDTNGTPISLENVKAGDMIKVTVEAADGYKVNLIEKIVK</sequence>
<evidence type="ECO:0000256" key="1">
    <source>
        <dbReference type="SAM" id="SignalP"/>
    </source>
</evidence>
<dbReference type="EMBL" id="AZQP01000025">
    <property type="protein sequence ID" value="EYE88243.1"/>
    <property type="molecule type" value="Genomic_DNA"/>
</dbReference>
<keyword evidence="1" id="KW-0732">Signal</keyword>